<dbReference type="Gene3D" id="3.30.1200.10">
    <property type="entry name" value="YggU-like"/>
    <property type="match status" value="1"/>
</dbReference>
<dbReference type="InterPro" id="IPR003746">
    <property type="entry name" value="DUF167"/>
</dbReference>
<reference evidence="2 3" key="1">
    <citation type="submission" date="2024-04" db="EMBL/GenBank/DDBJ databases">
        <title>Tritrichomonas musculus Genome.</title>
        <authorList>
            <person name="Alves-Ferreira E."/>
            <person name="Grigg M."/>
            <person name="Lorenzi H."/>
            <person name="Galac M."/>
        </authorList>
    </citation>
    <scope>NUCLEOTIDE SEQUENCE [LARGE SCALE GENOMIC DNA]</scope>
    <source>
        <strain evidence="2 3">EAF2021</strain>
    </source>
</reference>
<dbReference type="EMBL" id="JAPFFF010000071">
    <property type="protein sequence ID" value="KAK8836003.1"/>
    <property type="molecule type" value="Genomic_DNA"/>
</dbReference>
<evidence type="ECO:0000313" key="3">
    <source>
        <dbReference type="Proteomes" id="UP001470230"/>
    </source>
</evidence>
<name>A0ABR2GPZ2_9EUKA</name>
<proteinExistence type="inferred from homology"/>
<dbReference type="HAMAP" id="MF_00634">
    <property type="entry name" value="UPF0235"/>
    <property type="match status" value="1"/>
</dbReference>
<comment type="similarity">
    <text evidence="1">Belongs to the UPF0235 family.</text>
</comment>
<evidence type="ECO:0000256" key="1">
    <source>
        <dbReference type="ARBA" id="ARBA00010364"/>
    </source>
</evidence>
<protein>
    <submittedName>
        <fullName evidence="2">Uncharacterized protein</fullName>
    </submittedName>
</protein>
<dbReference type="NCBIfam" id="TIGR00251">
    <property type="entry name" value="DUF167 family protein"/>
    <property type="match status" value="1"/>
</dbReference>
<accession>A0ABR2GPZ2</accession>
<dbReference type="PANTHER" id="PTHR13420">
    <property type="entry name" value="UPF0235 PROTEIN C15ORF40"/>
    <property type="match status" value="1"/>
</dbReference>
<gene>
    <name evidence="2" type="ORF">M9Y10_040202</name>
</gene>
<dbReference type="SMART" id="SM01152">
    <property type="entry name" value="DUF167"/>
    <property type="match status" value="1"/>
</dbReference>
<dbReference type="SUPFAM" id="SSF69786">
    <property type="entry name" value="YggU-like"/>
    <property type="match status" value="1"/>
</dbReference>
<sequence length="106" mass="11596">MSIIMEIPKSISKRGEKIFLSIHAKPGSKKEGVVSIDDDDITIAIHAQAQNNKANASLIEFLSDALGIPKSMITFEVGGTSRSKIFSISKEMTLEDVYNKLKENSV</sequence>
<dbReference type="Pfam" id="PF02594">
    <property type="entry name" value="DUF167"/>
    <property type="match status" value="1"/>
</dbReference>
<keyword evidence="3" id="KW-1185">Reference proteome</keyword>
<dbReference type="InterPro" id="IPR036591">
    <property type="entry name" value="YggU-like_sf"/>
</dbReference>
<comment type="caution">
    <text evidence="2">The sequence shown here is derived from an EMBL/GenBank/DDBJ whole genome shotgun (WGS) entry which is preliminary data.</text>
</comment>
<dbReference type="Proteomes" id="UP001470230">
    <property type="component" value="Unassembled WGS sequence"/>
</dbReference>
<evidence type="ECO:0000313" key="2">
    <source>
        <dbReference type="EMBL" id="KAK8836003.1"/>
    </source>
</evidence>
<dbReference type="PANTHER" id="PTHR13420:SF7">
    <property type="entry name" value="UPF0235 PROTEIN C15ORF40"/>
    <property type="match status" value="1"/>
</dbReference>
<organism evidence="2 3">
    <name type="scientific">Tritrichomonas musculus</name>
    <dbReference type="NCBI Taxonomy" id="1915356"/>
    <lineage>
        <taxon>Eukaryota</taxon>
        <taxon>Metamonada</taxon>
        <taxon>Parabasalia</taxon>
        <taxon>Tritrichomonadida</taxon>
        <taxon>Tritrichomonadidae</taxon>
        <taxon>Tritrichomonas</taxon>
    </lineage>
</organism>